<dbReference type="GO" id="GO:0004622">
    <property type="term" value="F:phosphatidylcholine lysophospholipase activity"/>
    <property type="evidence" value="ECO:0007669"/>
    <property type="project" value="TreeGrafter"/>
</dbReference>
<keyword evidence="2" id="KW-0378">Hydrolase</keyword>
<evidence type="ECO:0000259" key="1">
    <source>
        <dbReference type="Pfam" id="PF13472"/>
    </source>
</evidence>
<dbReference type="CDD" id="cd01834">
    <property type="entry name" value="SGNH_hydrolase_like_2"/>
    <property type="match status" value="1"/>
</dbReference>
<dbReference type="EMBL" id="JAIFZM010000002">
    <property type="protein sequence ID" value="MCG3418092.1"/>
    <property type="molecule type" value="Genomic_DNA"/>
</dbReference>
<gene>
    <name evidence="2" type="ORF">K3T81_02910</name>
</gene>
<proteinExistence type="predicted"/>
<dbReference type="Proteomes" id="UP001199631">
    <property type="component" value="Unassembled WGS sequence"/>
</dbReference>
<accession>A0AAW5B3V1</accession>
<evidence type="ECO:0000313" key="2">
    <source>
        <dbReference type="EMBL" id="MCG3418092.1"/>
    </source>
</evidence>
<dbReference type="SUPFAM" id="SSF52266">
    <property type="entry name" value="SGNH hydrolase"/>
    <property type="match status" value="1"/>
</dbReference>
<evidence type="ECO:0000313" key="3">
    <source>
        <dbReference type="Proteomes" id="UP001199631"/>
    </source>
</evidence>
<feature type="domain" description="SGNH hydrolase-type esterase" evidence="1">
    <location>
        <begin position="6"/>
        <end position="186"/>
    </location>
</feature>
<dbReference type="InterPro" id="IPR051532">
    <property type="entry name" value="Ester_Hydrolysis_Enzymes"/>
</dbReference>
<dbReference type="PANTHER" id="PTHR30383:SF5">
    <property type="entry name" value="SGNH HYDROLASE-TYPE ESTERASE DOMAIN-CONTAINING PROTEIN"/>
    <property type="match status" value="1"/>
</dbReference>
<reference evidence="2 3" key="1">
    <citation type="journal article" date="2022" name="Evol. Bioinform. Online">
        <title>Draft Genome Sequence of Oceanobacillus jordanicus Strain GSFE11, a Halotolerant Plant Growth-Promoting Bacterial Endophyte Isolated From the Jordan Valley.</title>
        <authorList>
            <person name="Alhindi T."/>
            <person name="Albdaiwi R."/>
        </authorList>
    </citation>
    <scope>NUCLEOTIDE SEQUENCE [LARGE SCALE GENOMIC DNA]</scope>
    <source>
        <strain evidence="2 3">GSFE11</strain>
    </source>
</reference>
<dbReference type="AlphaFoldDB" id="A0AAW5B3V1"/>
<dbReference type="InterPro" id="IPR036514">
    <property type="entry name" value="SGNH_hydro_sf"/>
</dbReference>
<sequence>MKKILFIGDSITEWGKPGDPEDLGIGYVRLVHDYLRVTYPAAEFSIVNKGIGGNRVTDLANRWEKDVLEEKPDLVSISIGVNDVWRQLDQPDMDQVTPEQFAQVYEGLLGLLHDVEVVLMEPTIIEESVEAVGNQKLYAYVGIVRELGEKYQAKVVPTHKAFLTYLQAGSGVGLTTDGVHMNSKGNMLMAKTWLDVAGESCAKLLGAV</sequence>
<dbReference type="RefSeq" id="WP_238018124.1">
    <property type="nucleotide sequence ID" value="NZ_JAIFZM010000002.1"/>
</dbReference>
<dbReference type="PANTHER" id="PTHR30383">
    <property type="entry name" value="THIOESTERASE 1/PROTEASE 1/LYSOPHOSPHOLIPASE L1"/>
    <property type="match status" value="1"/>
</dbReference>
<dbReference type="Gene3D" id="3.40.50.1110">
    <property type="entry name" value="SGNH hydrolase"/>
    <property type="match status" value="1"/>
</dbReference>
<dbReference type="InterPro" id="IPR013830">
    <property type="entry name" value="SGNH_hydro"/>
</dbReference>
<protein>
    <submittedName>
        <fullName evidence="2">SGNH/GDSL hydrolase family protein</fullName>
    </submittedName>
</protein>
<dbReference type="Pfam" id="PF13472">
    <property type="entry name" value="Lipase_GDSL_2"/>
    <property type="match status" value="1"/>
</dbReference>
<comment type="caution">
    <text evidence="2">The sequence shown here is derived from an EMBL/GenBank/DDBJ whole genome shotgun (WGS) entry which is preliminary data.</text>
</comment>
<keyword evidence="3" id="KW-1185">Reference proteome</keyword>
<organism evidence="2 3">
    <name type="scientific">Oceanobacillus jordanicus</name>
    <dbReference type="NCBI Taxonomy" id="2867266"/>
    <lineage>
        <taxon>Bacteria</taxon>
        <taxon>Bacillati</taxon>
        <taxon>Bacillota</taxon>
        <taxon>Bacilli</taxon>
        <taxon>Bacillales</taxon>
        <taxon>Bacillaceae</taxon>
        <taxon>Oceanobacillus</taxon>
    </lineage>
</organism>
<name>A0AAW5B3V1_9BACI</name>